<feature type="compositionally biased region" description="Polar residues" evidence="1">
    <location>
        <begin position="238"/>
        <end position="252"/>
    </location>
</feature>
<dbReference type="EMBL" id="CP058934">
    <property type="protein sequence ID" value="QLI69347.1"/>
    <property type="molecule type" value="Genomic_DNA"/>
</dbReference>
<gene>
    <name evidence="2" type="ORF">G6M90_00g060920</name>
</gene>
<feature type="compositionally biased region" description="Basic residues" evidence="1">
    <location>
        <begin position="178"/>
        <end position="187"/>
    </location>
</feature>
<dbReference type="Proteomes" id="UP000510686">
    <property type="component" value="Chromosome 3"/>
</dbReference>
<dbReference type="GeneID" id="90967834"/>
<evidence type="ECO:0000313" key="3">
    <source>
        <dbReference type="Proteomes" id="UP000510686"/>
    </source>
</evidence>
<dbReference type="OrthoDB" id="4961226at2759"/>
<sequence>MAFQLLDPRQLPPRQDGYPQHPYLALQRGAAYSYYHFRSISHDLLSRHLKKEHRRKVTVRRSLGYWSRDHIQDDVLFQSWPPGDILAAWRVSASAVEKPTLAPLAMKDAELDRQAKAICAAELQRLTRMPLYMAAALADPAFNRYGFNKADNHTSRVRPYGSFGTTRYGQRPPPPDKTRRRRVLTRRKVAESLRLPVKTVSLSPEDEDNSNSDISREEDSDYQDDSDDNDNDDGIITPPSSYSEQGQTSQVGGTDDDSDDDEEATPRPRQDQQLDVIHRFCLFMAMKDFNNGQASATLLVYFSAVYGLSGENGIEEFLSLVAHGISLSRADGPAFLFEWSKDRKKISWDSKHHLTTDSFRSLLVTAAKQVTKQCKYMLFGWQPSQSHFQELRDRLSDKKAGYSFVTDPANGLSDAYLQLIKRACIAPMDGLLQRDRVGSGGRRWDMQAITKYIEKHDKLLKDLMITVHGYGGQGSRISELLTLRHANTSSQLRGVVLYAGSICCITQHFYLNFKAALLLV</sequence>
<reference evidence="2 3" key="1">
    <citation type="submission" date="2020-07" db="EMBL/GenBank/DDBJ databases">
        <title>Telomere length de novo assembly of all 7 chromosomes of the fungus, Metarhizium brunneum, using a novel assembly pipeline.</title>
        <authorList>
            <person name="Saud z."/>
            <person name="Kortsinoglou A."/>
            <person name="Kouvelis V.N."/>
            <person name="Butt T.M."/>
        </authorList>
    </citation>
    <scope>NUCLEOTIDE SEQUENCE [LARGE SCALE GENOMIC DNA]</scope>
    <source>
        <strain evidence="2 3">4556</strain>
    </source>
</reference>
<dbReference type="RefSeq" id="XP_065986782.1">
    <property type="nucleotide sequence ID" value="XM_066130711.1"/>
</dbReference>
<dbReference type="AlphaFoldDB" id="A0A7D5Z520"/>
<accession>A0A7D5Z520</accession>
<feature type="compositionally biased region" description="Acidic residues" evidence="1">
    <location>
        <begin position="204"/>
        <end position="233"/>
    </location>
</feature>
<proteinExistence type="predicted"/>
<feature type="compositionally biased region" description="Acidic residues" evidence="1">
    <location>
        <begin position="254"/>
        <end position="263"/>
    </location>
</feature>
<evidence type="ECO:0000313" key="2">
    <source>
        <dbReference type="EMBL" id="QLI69347.1"/>
    </source>
</evidence>
<evidence type="ECO:0000256" key="1">
    <source>
        <dbReference type="SAM" id="MobiDB-lite"/>
    </source>
</evidence>
<name>A0A7D5Z520_9HYPO</name>
<keyword evidence="3" id="KW-1185">Reference proteome</keyword>
<organism evidence="2 3">
    <name type="scientific">Metarhizium brunneum</name>
    <dbReference type="NCBI Taxonomy" id="500148"/>
    <lineage>
        <taxon>Eukaryota</taxon>
        <taxon>Fungi</taxon>
        <taxon>Dikarya</taxon>
        <taxon>Ascomycota</taxon>
        <taxon>Pezizomycotina</taxon>
        <taxon>Sordariomycetes</taxon>
        <taxon>Hypocreomycetidae</taxon>
        <taxon>Hypocreales</taxon>
        <taxon>Clavicipitaceae</taxon>
        <taxon>Metarhizium</taxon>
    </lineage>
</organism>
<feature type="region of interest" description="Disordered" evidence="1">
    <location>
        <begin position="148"/>
        <end position="271"/>
    </location>
</feature>
<dbReference type="KEGG" id="mbrn:90967834"/>
<protein>
    <submittedName>
        <fullName evidence="2">Uncharacterized protein</fullName>
    </submittedName>
</protein>